<feature type="domain" description="RNA polymerase sigma factor 70 region 4 type 2" evidence="7">
    <location>
        <begin position="146"/>
        <end position="198"/>
    </location>
</feature>
<dbReference type="PANTHER" id="PTHR43133:SF8">
    <property type="entry name" value="RNA POLYMERASE SIGMA FACTOR HI_1459-RELATED"/>
    <property type="match status" value="1"/>
</dbReference>
<dbReference type="InterPro" id="IPR013249">
    <property type="entry name" value="RNA_pol_sigma70_r4_t2"/>
</dbReference>
<dbReference type="InterPro" id="IPR036388">
    <property type="entry name" value="WH-like_DNA-bd_sf"/>
</dbReference>
<evidence type="ECO:0000313" key="9">
    <source>
        <dbReference type="Proteomes" id="UP001162734"/>
    </source>
</evidence>
<dbReference type="RefSeq" id="WP_248342622.1">
    <property type="nucleotide sequence ID" value="NZ_AP025592.1"/>
</dbReference>
<comment type="similarity">
    <text evidence="1">Belongs to the sigma-70 factor family. ECF subfamily.</text>
</comment>
<dbReference type="Gene3D" id="1.10.10.10">
    <property type="entry name" value="Winged helix-like DNA-binding domain superfamily/Winged helix DNA-binding domain"/>
    <property type="match status" value="1"/>
</dbReference>
<dbReference type="SUPFAM" id="SSF88946">
    <property type="entry name" value="Sigma2 domain of RNA polymerase sigma factors"/>
    <property type="match status" value="1"/>
</dbReference>
<keyword evidence="2" id="KW-0805">Transcription regulation</keyword>
<evidence type="ECO:0000256" key="2">
    <source>
        <dbReference type="ARBA" id="ARBA00023015"/>
    </source>
</evidence>
<dbReference type="InterPro" id="IPR007627">
    <property type="entry name" value="RNA_pol_sigma70_r2"/>
</dbReference>
<dbReference type="InterPro" id="IPR039425">
    <property type="entry name" value="RNA_pol_sigma-70-like"/>
</dbReference>
<accession>A0ABN6NAG3</accession>
<keyword evidence="9" id="KW-1185">Reference proteome</keyword>
<dbReference type="Proteomes" id="UP001162734">
    <property type="component" value="Chromosome"/>
</dbReference>
<reference evidence="9" key="1">
    <citation type="journal article" date="2022" name="Int. J. Syst. Evol. Microbiol.">
        <title>Anaeromyxobacter oryzae sp. nov., Anaeromyxobacter diazotrophicus sp. nov. and Anaeromyxobacter paludicola sp. nov., isolated from paddy soils.</title>
        <authorList>
            <person name="Itoh H."/>
            <person name="Xu Z."/>
            <person name="Mise K."/>
            <person name="Masuda Y."/>
            <person name="Ushijima N."/>
            <person name="Hayakawa C."/>
            <person name="Shiratori Y."/>
            <person name="Senoo K."/>
        </authorList>
    </citation>
    <scope>NUCLEOTIDE SEQUENCE [LARGE SCALE GENOMIC DNA]</scope>
    <source>
        <strain evidence="9">Red630</strain>
    </source>
</reference>
<keyword evidence="3" id="KW-0731">Sigma factor</keyword>
<sequence>MAQTREPTDRTRFKLLHGGAEAGAEDAALVRAFLAGEDQALGQLFARHERLVLALLRRYAAGPDDAADLVQRTFLRALTAARRSFELRHADEVPFRAWLVRIAVNLGKNHQRDLARWRRAPLEAVDDAVRSEPTGTDALEREERSRLLREAVLKLPKRQRAVLQLRIDAELPFDEIASTLGITTNNAKVHFHHATRKLRELVGERREDAP</sequence>
<evidence type="ECO:0000259" key="6">
    <source>
        <dbReference type="Pfam" id="PF04542"/>
    </source>
</evidence>
<dbReference type="PANTHER" id="PTHR43133">
    <property type="entry name" value="RNA POLYMERASE ECF-TYPE SIGMA FACTO"/>
    <property type="match status" value="1"/>
</dbReference>
<evidence type="ECO:0000313" key="8">
    <source>
        <dbReference type="EMBL" id="BDG10227.1"/>
    </source>
</evidence>
<dbReference type="InterPro" id="IPR013324">
    <property type="entry name" value="RNA_pol_sigma_r3/r4-like"/>
</dbReference>
<dbReference type="NCBIfam" id="TIGR02937">
    <property type="entry name" value="sigma70-ECF"/>
    <property type="match status" value="1"/>
</dbReference>
<evidence type="ECO:0000259" key="7">
    <source>
        <dbReference type="Pfam" id="PF08281"/>
    </source>
</evidence>
<evidence type="ECO:0000256" key="4">
    <source>
        <dbReference type="ARBA" id="ARBA00023125"/>
    </source>
</evidence>
<evidence type="ECO:0000256" key="1">
    <source>
        <dbReference type="ARBA" id="ARBA00010641"/>
    </source>
</evidence>
<protein>
    <recommendedName>
        <fullName evidence="10">RNA polymerase, sigma-24 subunit, ECF subfamily</fullName>
    </recommendedName>
</protein>
<dbReference type="Pfam" id="PF04542">
    <property type="entry name" value="Sigma70_r2"/>
    <property type="match status" value="1"/>
</dbReference>
<keyword evidence="5" id="KW-0804">Transcription</keyword>
<evidence type="ECO:0000256" key="5">
    <source>
        <dbReference type="ARBA" id="ARBA00023163"/>
    </source>
</evidence>
<dbReference type="SUPFAM" id="SSF88659">
    <property type="entry name" value="Sigma3 and sigma4 domains of RNA polymerase sigma factors"/>
    <property type="match status" value="1"/>
</dbReference>
<gene>
    <name evidence="8" type="ORF">AMPC_33400</name>
</gene>
<proteinExistence type="inferred from homology"/>
<keyword evidence="4" id="KW-0238">DNA-binding</keyword>
<organism evidence="8 9">
    <name type="scientific">Anaeromyxobacter paludicola</name>
    <dbReference type="NCBI Taxonomy" id="2918171"/>
    <lineage>
        <taxon>Bacteria</taxon>
        <taxon>Pseudomonadati</taxon>
        <taxon>Myxococcota</taxon>
        <taxon>Myxococcia</taxon>
        <taxon>Myxococcales</taxon>
        <taxon>Cystobacterineae</taxon>
        <taxon>Anaeromyxobacteraceae</taxon>
        <taxon>Anaeromyxobacter</taxon>
    </lineage>
</organism>
<feature type="domain" description="RNA polymerase sigma-70 region 2" evidence="6">
    <location>
        <begin position="44"/>
        <end position="116"/>
    </location>
</feature>
<evidence type="ECO:0000256" key="3">
    <source>
        <dbReference type="ARBA" id="ARBA00023082"/>
    </source>
</evidence>
<name>A0ABN6NAG3_9BACT</name>
<dbReference type="EMBL" id="AP025592">
    <property type="protein sequence ID" value="BDG10227.1"/>
    <property type="molecule type" value="Genomic_DNA"/>
</dbReference>
<evidence type="ECO:0008006" key="10">
    <source>
        <dbReference type="Google" id="ProtNLM"/>
    </source>
</evidence>
<dbReference type="Gene3D" id="1.10.1740.10">
    <property type="match status" value="1"/>
</dbReference>
<dbReference type="InterPro" id="IPR014284">
    <property type="entry name" value="RNA_pol_sigma-70_dom"/>
</dbReference>
<dbReference type="InterPro" id="IPR013325">
    <property type="entry name" value="RNA_pol_sigma_r2"/>
</dbReference>
<dbReference type="Pfam" id="PF08281">
    <property type="entry name" value="Sigma70_r4_2"/>
    <property type="match status" value="1"/>
</dbReference>